<accession>A0A843ARS5</accession>
<feature type="compositionally biased region" description="Low complexity" evidence="1">
    <location>
        <begin position="168"/>
        <end position="182"/>
    </location>
</feature>
<name>A0A843ARS5_METAZ</name>
<dbReference type="EMBL" id="JADIIN010000068">
    <property type="protein sequence ID" value="MBF4469440.1"/>
    <property type="molecule type" value="Genomic_DNA"/>
</dbReference>
<dbReference type="RefSeq" id="WP_278523938.1">
    <property type="nucleotide sequence ID" value="NZ_JADIIN010000068.1"/>
</dbReference>
<proteinExistence type="predicted"/>
<evidence type="ECO:0000313" key="3">
    <source>
        <dbReference type="EMBL" id="MBF4469440.1"/>
    </source>
</evidence>
<evidence type="ECO:0000313" key="4">
    <source>
        <dbReference type="Proteomes" id="UP000658733"/>
    </source>
</evidence>
<dbReference type="Gene3D" id="1.20.58.1030">
    <property type="match status" value="1"/>
</dbReference>
<sequence>MEDQFFAKLREIQRKERANSSLARVGNDFYKRTHRYLDNIRDIAVNDPFSEESDLLRNAQRIATEICEIREHKIADAAVMNIHRSYHLFQGKPQFDLIDTTPLNITEEEEKLYFSFIDVLKAHRRSISLDELTTDDNNSNDSNYLSNKKSSDDSINNESDDSNYNVASNIESNSGSNSIESNNKSDDKFINNKLKNKNNDIKNNLIEDNDVKNDNVLKRLKTIKSAKVIEDEKVESIEKQISKSNNINEKNNHYESSKSSESSELPKSIESPKTDKSNVSKDSNQNNCIQGNKNIKNGQKSELDNIIGNEDDQFVDLDSLVVDETFSSDNSLDLNKSKSTVNKIANVMILIFSEINSIMGVDKKIYGPFKPQDIVVMPDINAKILIKNKKGRLVKI</sequence>
<protein>
    <recommendedName>
        <fullName evidence="2">Gins51 C-terminal domain-containing protein</fullName>
    </recommendedName>
</protein>
<evidence type="ECO:0000259" key="2">
    <source>
        <dbReference type="Pfam" id="PF22090"/>
    </source>
</evidence>
<dbReference type="AlphaFoldDB" id="A0A843ARS5"/>
<reference evidence="3" key="1">
    <citation type="submission" date="2020-10" db="EMBL/GenBank/DDBJ databases">
        <title>Dehalococcoides mccartyi of a TCE/Cr reducing biochatode.</title>
        <authorList>
            <person name="Matturro B."/>
        </authorList>
    </citation>
    <scope>NUCLEOTIDE SEQUENCE</scope>
    <source>
        <strain evidence="3">Bin4</strain>
    </source>
</reference>
<comment type="caution">
    <text evidence="3">The sequence shown here is derived from an EMBL/GenBank/DDBJ whole genome shotgun (WGS) entry which is preliminary data.</text>
</comment>
<feature type="compositionally biased region" description="Low complexity" evidence="1">
    <location>
        <begin position="259"/>
        <end position="269"/>
    </location>
</feature>
<feature type="region of interest" description="Disordered" evidence="1">
    <location>
        <begin position="132"/>
        <end position="191"/>
    </location>
</feature>
<feature type="compositionally biased region" description="Basic and acidic residues" evidence="1">
    <location>
        <begin position="270"/>
        <end position="279"/>
    </location>
</feature>
<dbReference type="Pfam" id="PF22090">
    <property type="entry name" value="Gins51_C"/>
    <property type="match status" value="1"/>
</dbReference>
<dbReference type="Proteomes" id="UP000658733">
    <property type="component" value="Unassembled WGS sequence"/>
</dbReference>
<dbReference type="InterPro" id="IPR054314">
    <property type="entry name" value="Gins51_C"/>
</dbReference>
<organism evidence="3 4">
    <name type="scientific">Methanobrevibacter arboriphilus</name>
    <dbReference type="NCBI Taxonomy" id="39441"/>
    <lineage>
        <taxon>Archaea</taxon>
        <taxon>Methanobacteriati</taxon>
        <taxon>Methanobacteriota</taxon>
        <taxon>Methanomada group</taxon>
        <taxon>Methanobacteria</taxon>
        <taxon>Methanobacteriales</taxon>
        <taxon>Methanobacteriaceae</taxon>
        <taxon>Methanobrevibacter</taxon>
    </lineage>
</organism>
<dbReference type="Gene3D" id="3.40.5.50">
    <property type="match status" value="1"/>
</dbReference>
<dbReference type="CDD" id="cd11714">
    <property type="entry name" value="GINS_A_archaea"/>
    <property type="match status" value="1"/>
</dbReference>
<evidence type="ECO:0000256" key="1">
    <source>
        <dbReference type="SAM" id="MobiDB-lite"/>
    </source>
</evidence>
<feature type="compositionally biased region" description="Polar residues" evidence="1">
    <location>
        <begin position="280"/>
        <end position="296"/>
    </location>
</feature>
<feature type="domain" description="Gins51 C-terminal" evidence="2">
    <location>
        <begin position="348"/>
        <end position="391"/>
    </location>
</feature>
<feature type="compositionally biased region" description="Low complexity" evidence="1">
    <location>
        <begin position="135"/>
        <end position="157"/>
    </location>
</feature>
<gene>
    <name evidence="3" type="ORF">ISP01_08570</name>
</gene>
<feature type="region of interest" description="Disordered" evidence="1">
    <location>
        <begin position="244"/>
        <end position="296"/>
    </location>
</feature>